<keyword evidence="2" id="KW-0288">FMN</keyword>
<comment type="caution">
    <text evidence="6">The sequence shown here is derived from an EMBL/GenBank/DDBJ whole genome shotgun (WGS) entry which is preliminary data.</text>
</comment>
<keyword evidence="7" id="KW-1185">Reference proteome</keyword>
<dbReference type="Gene3D" id="3.20.20.30">
    <property type="entry name" value="Luciferase-like domain"/>
    <property type="match status" value="1"/>
</dbReference>
<dbReference type="AlphaFoldDB" id="A0A8J7LAZ2"/>
<feature type="domain" description="Luciferase-like" evidence="5">
    <location>
        <begin position="21"/>
        <end position="334"/>
    </location>
</feature>
<dbReference type="GO" id="GO:0008726">
    <property type="term" value="F:alkanesulfonate monooxygenase activity"/>
    <property type="evidence" value="ECO:0007669"/>
    <property type="project" value="TreeGrafter"/>
</dbReference>
<dbReference type="RefSeq" id="WP_198128963.1">
    <property type="nucleotide sequence ID" value="NZ_JAECZC010000114.1"/>
</dbReference>
<evidence type="ECO:0000256" key="4">
    <source>
        <dbReference type="ARBA" id="ARBA00023033"/>
    </source>
</evidence>
<evidence type="ECO:0000313" key="7">
    <source>
        <dbReference type="Proteomes" id="UP000632766"/>
    </source>
</evidence>
<evidence type="ECO:0000256" key="1">
    <source>
        <dbReference type="ARBA" id="ARBA00022630"/>
    </source>
</evidence>
<name>A0A8J7LAZ2_9NOST</name>
<dbReference type="GO" id="GO:0046306">
    <property type="term" value="P:alkanesulfonate catabolic process"/>
    <property type="evidence" value="ECO:0007669"/>
    <property type="project" value="TreeGrafter"/>
</dbReference>
<dbReference type="InterPro" id="IPR036661">
    <property type="entry name" value="Luciferase-like_sf"/>
</dbReference>
<reference evidence="6 7" key="1">
    <citation type="journal article" date="2021" name="Int. J. Syst. Evol. Microbiol.">
        <title>Amazonocrinis nigriterrae gen. nov., sp. nov., Atlanticothrix silvestris gen. nov., sp. nov. and Dendronalium phyllosphericum gen. nov., sp. nov., nostocacean cyanobacteria from Brazilian environments.</title>
        <authorList>
            <person name="Alvarenga D.O."/>
            <person name="Andreote A.P.D."/>
            <person name="Branco L.H.Z."/>
            <person name="Delbaje E."/>
            <person name="Cruz R.B."/>
            <person name="Varani A.M."/>
            <person name="Fiore M.F."/>
        </authorList>
    </citation>
    <scope>NUCLEOTIDE SEQUENCE [LARGE SCALE GENOMIC DNA]</scope>
    <source>
        <strain evidence="6 7">CENA67</strain>
    </source>
</reference>
<dbReference type="Pfam" id="PF00296">
    <property type="entry name" value="Bac_luciferase"/>
    <property type="match status" value="1"/>
</dbReference>
<keyword evidence="1" id="KW-0285">Flavoprotein</keyword>
<sequence>MPIEFIGMIGTRQVSELDGPTVSITGGSIDPAYVRKSAQAHEDGGFDRVLVGYGSTGPDGLTVAAFAAAATEKLKFLIAHRPGFVAPTLFARKAATLDHFTNGRIAVHIITGGSDAEQQRDGDWLDHDTRYRRTDEYLDIVRRVWTDATPFNYEGEFYRVKNAYSDVKPLQQPHIPIYFGGASGAAVPVGAKHSDVYAMWGEPIAAIKERISEVKAAAPPGRSPRFSVSLRPILGDTEEKAWERARSILSRIKEIRAAKTENQLPTTPYFTSARPQAVGSHRLLQFAQESEIYDKRLWTPIAAATGAYGNTTALVGTPEQVAESLVDYYEAGVTTLLIRGFDPLGDAIAYGRDVIPLVRAEVQRRERQATVVA</sequence>
<protein>
    <submittedName>
        <fullName evidence="6">LLM class flavin-dependent oxidoreductase</fullName>
    </submittedName>
</protein>
<evidence type="ECO:0000259" key="5">
    <source>
        <dbReference type="Pfam" id="PF00296"/>
    </source>
</evidence>
<dbReference type="SUPFAM" id="SSF51679">
    <property type="entry name" value="Bacterial luciferase-like"/>
    <property type="match status" value="1"/>
</dbReference>
<dbReference type="InterPro" id="IPR011251">
    <property type="entry name" value="Luciferase-like_dom"/>
</dbReference>
<proteinExistence type="predicted"/>
<gene>
    <name evidence="6" type="ORF">I8748_34710</name>
</gene>
<organism evidence="6 7">
    <name type="scientific">Amazonocrinis nigriterrae CENA67</name>
    <dbReference type="NCBI Taxonomy" id="2794033"/>
    <lineage>
        <taxon>Bacteria</taxon>
        <taxon>Bacillati</taxon>
        <taxon>Cyanobacteriota</taxon>
        <taxon>Cyanophyceae</taxon>
        <taxon>Nostocales</taxon>
        <taxon>Nostocaceae</taxon>
        <taxon>Amazonocrinis</taxon>
        <taxon>Amazonocrinis nigriterrae</taxon>
    </lineage>
</organism>
<evidence type="ECO:0000256" key="2">
    <source>
        <dbReference type="ARBA" id="ARBA00022643"/>
    </source>
</evidence>
<dbReference type="PANTHER" id="PTHR42847:SF9">
    <property type="entry name" value="BLL6451 PROTEIN"/>
    <property type="match status" value="1"/>
</dbReference>
<dbReference type="EMBL" id="JAECZC010000114">
    <property type="protein sequence ID" value="MBH8567244.1"/>
    <property type="molecule type" value="Genomic_DNA"/>
</dbReference>
<dbReference type="Proteomes" id="UP000632766">
    <property type="component" value="Unassembled WGS sequence"/>
</dbReference>
<keyword evidence="3" id="KW-0560">Oxidoreductase</keyword>
<evidence type="ECO:0000256" key="3">
    <source>
        <dbReference type="ARBA" id="ARBA00023002"/>
    </source>
</evidence>
<dbReference type="CDD" id="cd01094">
    <property type="entry name" value="Alkanesulfonate_monoxygenase"/>
    <property type="match status" value="1"/>
</dbReference>
<evidence type="ECO:0000313" key="6">
    <source>
        <dbReference type="EMBL" id="MBH8567244.1"/>
    </source>
</evidence>
<accession>A0A8J7LAZ2</accession>
<dbReference type="InterPro" id="IPR050172">
    <property type="entry name" value="SsuD_RutA_monooxygenase"/>
</dbReference>
<keyword evidence="4" id="KW-0503">Monooxygenase</keyword>
<dbReference type="PANTHER" id="PTHR42847">
    <property type="entry name" value="ALKANESULFONATE MONOOXYGENASE"/>
    <property type="match status" value="1"/>
</dbReference>